<protein>
    <recommendedName>
        <fullName evidence="4">Secreted protein</fullName>
    </recommendedName>
</protein>
<feature type="chain" id="PRO_5001489652" description="Secreted protein" evidence="1">
    <location>
        <begin position="27"/>
        <end position="86"/>
    </location>
</feature>
<evidence type="ECO:0008006" key="4">
    <source>
        <dbReference type="Google" id="ProtNLM"/>
    </source>
</evidence>
<sequence length="86" mass="9362">MSVFLVTLSHCCALLRLLFLPGTVPTIVPGGAQNAVFCCVLSAQAPSSEKDVTLTVVEKRSYCRGSGAQWARRTTQCHTCRMTEQE</sequence>
<comment type="caution">
    <text evidence="2">The sequence shown here is derived from an EMBL/GenBank/DDBJ whole genome shotgun (WGS) entry which is preliminary data.</text>
</comment>
<dbReference type="AlphaFoldDB" id="A0A016V4H7"/>
<gene>
    <name evidence="2" type="primary">Acey_s0017.g3184</name>
    <name evidence="2" type="ORF">Y032_0017g3184</name>
</gene>
<evidence type="ECO:0000313" key="2">
    <source>
        <dbReference type="EMBL" id="EYC22156.1"/>
    </source>
</evidence>
<accession>A0A016V4H7</accession>
<keyword evidence="1" id="KW-0732">Signal</keyword>
<organism evidence="2 3">
    <name type="scientific">Ancylostoma ceylanicum</name>
    <dbReference type="NCBI Taxonomy" id="53326"/>
    <lineage>
        <taxon>Eukaryota</taxon>
        <taxon>Metazoa</taxon>
        <taxon>Ecdysozoa</taxon>
        <taxon>Nematoda</taxon>
        <taxon>Chromadorea</taxon>
        <taxon>Rhabditida</taxon>
        <taxon>Rhabditina</taxon>
        <taxon>Rhabditomorpha</taxon>
        <taxon>Strongyloidea</taxon>
        <taxon>Ancylostomatidae</taxon>
        <taxon>Ancylostomatinae</taxon>
        <taxon>Ancylostoma</taxon>
    </lineage>
</organism>
<feature type="signal peptide" evidence="1">
    <location>
        <begin position="1"/>
        <end position="26"/>
    </location>
</feature>
<proteinExistence type="predicted"/>
<keyword evidence="3" id="KW-1185">Reference proteome</keyword>
<evidence type="ECO:0000313" key="3">
    <source>
        <dbReference type="Proteomes" id="UP000024635"/>
    </source>
</evidence>
<dbReference type="Proteomes" id="UP000024635">
    <property type="component" value="Unassembled WGS sequence"/>
</dbReference>
<name>A0A016V4H7_9BILA</name>
<evidence type="ECO:0000256" key="1">
    <source>
        <dbReference type="SAM" id="SignalP"/>
    </source>
</evidence>
<reference evidence="3" key="1">
    <citation type="journal article" date="2015" name="Nat. Genet.">
        <title>The genome and transcriptome of the zoonotic hookworm Ancylostoma ceylanicum identify infection-specific gene families.</title>
        <authorList>
            <person name="Schwarz E.M."/>
            <person name="Hu Y."/>
            <person name="Antoshechkin I."/>
            <person name="Miller M.M."/>
            <person name="Sternberg P.W."/>
            <person name="Aroian R.V."/>
        </authorList>
    </citation>
    <scope>NUCLEOTIDE SEQUENCE</scope>
    <source>
        <strain evidence="3">HY135</strain>
    </source>
</reference>
<dbReference type="EMBL" id="JARK01001353">
    <property type="protein sequence ID" value="EYC22156.1"/>
    <property type="molecule type" value="Genomic_DNA"/>
</dbReference>